<dbReference type="Pfam" id="PF00015">
    <property type="entry name" value="MCPsignal"/>
    <property type="match status" value="1"/>
</dbReference>
<dbReference type="PROSITE" id="PS50111">
    <property type="entry name" value="CHEMOTAXIS_TRANSDUC_2"/>
    <property type="match status" value="1"/>
</dbReference>
<dbReference type="CDD" id="cd11386">
    <property type="entry name" value="MCP_signal"/>
    <property type="match status" value="1"/>
</dbReference>
<dbReference type="GO" id="GO:0006935">
    <property type="term" value="P:chemotaxis"/>
    <property type="evidence" value="ECO:0007669"/>
    <property type="project" value="InterPro"/>
</dbReference>
<feature type="domain" description="Methyl-accepting transducer" evidence="3">
    <location>
        <begin position="47"/>
        <end position="283"/>
    </location>
</feature>
<dbReference type="GO" id="GO:0007165">
    <property type="term" value="P:signal transduction"/>
    <property type="evidence" value="ECO:0007669"/>
    <property type="project" value="UniProtKB-KW"/>
</dbReference>
<evidence type="ECO:0000259" key="3">
    <source>
        <dbReference type="PROSITE" id="PS50111"/>
    </source>
</evidence>
<evidence type="ECO:0000313" key="5">
    <source>
        <dbReference type="EMBL" id="MPM36806.1"/>
    </source>
</evidence>
<organism evidence="5">
    <name type="scientific">bioreactor metagenome</name>
    <dbReference type="NCBI Taxonomy" id="1076179"/>
    <lineage>
        <taxon>unclassified sequences</taxon>
        <taxon>metagenomes</taxon>
        <taxon>ecological metagenomes</taxon>
    </lineage>
</organism>
<dbReference type="EMBL" id="VSSQ01007729">
    <property type="protein sequence ID" value="MPM36806.1"/>
    <property type="molecule type" value="Genomic_DNA"/>
</dbReference>
<feature type="domain" description="HAMP" evidence="4">
    <location>
        <begin position="6"/>
        <end position="28"/>
    </location>
</feature>
<dbReference type="PRINTS" id="PR00260">
    <property type="entry name" value="CHEMTRNSDUCR"/>
</dbReference>
<comment type="similarity">
    <text evidence="2">Belongs to the methyl-accepting chemotaxis (MCP) protein family.</text>
</comment>
<dbReference type="InterPro" id="IPR004089">
    <property type="entry name" value="MCPsignal_dom"/>
</dbReference>
<dbReference type="InterPro" id="IPR004090">
    <property type="entry name" value="Chemotax_Me-accpt_rcpt"/>
</dbReference>
<evidence type="ECO:0000256" key="1">
    <source>
        <dbReference type="ARBA" id="ARBA00023224"/>
    </source>
</evidence>
<evidence type="ECO:0000256" key="2">
    <source>
        <dbReference type="ARBA" id="ARBA00029447"/>
    </source>
</evidence>
<dbReference type="InterPro" id="IPR003660">
    <property type="entry name" value="HAMP_dom"/>
</dbReference>
<name>A0A644Z7J4_9ZZZZ</name>
<proteinExistence type="inferred from homology"/>
<dbReference type="AlphaFoldDB" id="A0A644Z7J4"/>
<protein>
    <submittedName>
        <fullName evidence="5">Methyl-accepting chemotaxis protein McpA</fullName>
    </submittedName>
</protein>
<dbReference type="Gene3D" id="1.10.287.950">
    <property type="entry name" value="Methyl-accepting chemotaxis protein"/>
    <property type="match status" value="1"/>
</dbReference>
<gene>
    <name evidence="5" type="primary">mcpA_6</name>
    <name evidence="5" type="ORF">SDC9_83409</name>
</gene>
<keyword evidence="1" id="KW-0807">Transducer</keyword>
<comment type="caution">
    <text evidence="5">The sequence shown here is derived from an EMBL/GenBank/DDBJ whole genome shotgun (WGS) entry which is preliminary data.</text>
</comment>
<dbReference type="PANTHER" id="PTHR32089">
    <property type="entry name" value="METHYL-ACCEPTING CHEMOTAXIS PROTEIN MCPB"/>
    <property type="match status" value="1"/>
</dbReference>
<accession>A0A644Z7J4</accession>
<reference evidence="5" key="1">
    <citation type="submission" date="2019-08" db="EMBL/GenBank/DDBJ databases">
        <authorList>
            <person name="Kucharzyk K."/>
            <person name="Murdoch R.W."/>
            <person name="Higgins S."/>
            <person name="Loffler F."/>
        </authorList>
    </citation>
    <scope>NUCLEOTIDE SEQUENCE</scope>
</reference>
<evidence type="ECO:0000259" key="4">
    <source>
        <dbReference type="PROSITE" id="PS50885"/>
    </source>
</evidence>
<dbReference type="SMART" id="SM00283">
    <property type="entry name" value="MA"/>
    <property type="match status" value="1"/>
</dbReference>
<dbReference type="GO" id="GO:0016020">
    <property type="term" value="C:membrane"/>
    <property type="evidence" value="ECO:0007669"/>
    <property type="project" value="InterPro"/>
</dbReference>
<dbReference type="SUPFAM" id="SSF58104">
    <property type="entry name" value="Methyl-accepting chemotaxis protein (MCP) signaling domain"/>
    <property type="match status" value="1"/>
</dbReference>
<dbReference type="PROSITE" id="PS50885">
    <property type="entry name" value="HAMP"/>
    <property type="match status" value="1"/>
</dbReference>
<sequence>MTSNDKGEIGNLTAAFNSMTANLNNLIKKVSRSTDQLVESFGQSSLITEQTADAANLISVSAGQLVEGAEQQQLSVQETLIVIEQMASTTENVFANAKSAADFSSKTVASASDGDRAIQTAIQQMQSIEKSVTQSSSVISRLGEMSKEIGQIVNTISGIAGQTNLLALNAAIEAARAGEQGRGFAVVADEVRKLAEQSQGAAKNIAALIHEIQTEMSNAVTSMEKGTHEAQVGLEVINNAGDKFKDIVTLINEVSAQVANISASINDISSGGQKVLSAVQKISEISKGATVQAQEVSAATEEQSASLQEISSLSHTIEKMAEELSGEIYKFKV</sequence>
<dbReference type="GO" id="GO:0004888">
    <property type="term" value="F:transmembrane signaling receptor activity"/>
    <property type="evidence" value="ECO:0007669"/>
    <property type="project" value="InterPro"/>
</dbReference>
<dbReference type="PANTHER" id="PTHR32089:SF112">
    <property type="entry name" value="LYSOZYME-LIKE PROTEIN-RELATED"/>
    <property type="match status" value="1"/>
</dbReference>